<accession>A0A9X2C006</accession>
<evidence type="ECO:0000256" key="5">
    <source>
        <dbReference type="SAM" id="Phobius"/>
    </source>
</evidence>
<evidence type="ECO:0000313" key="6">
    <source>
        <dbReference type="EMBL" id="MCK9684229.1"/>
    </source>
</evidence>
<name>A0A9X2C006_9BURK</name>
<keyword evidence="3 5" id="KW-1133">Transmembrane helix</keyword>
<feature type="transmembrane region" description="Helical" evidence="5">
    <location>
        <begin position="224"/>
        <end position="244"/>
    </location>
</feature>
<evidence type="ECO:0000256" key="1">
    <source>
        <dbReference type="ARBA" id="ARBA00004141"/>
    </source>
</evidence>
<dbReference type="EMBL" id="JAJLJH010000001">
    <property type="protein sequence ID" value="MCK9684229.1"/>
    <property type="molecule type" value="Genomic_DNA"/>
</dbReference>
<evidence type="ECO:0000313" key="7">
    <source>
        <dbReference type="Proteomes" id="UP001139353"/>
    </source>
</evidence>
<gene>
    <name evidence="6" type="primary">tehA</name>
    <name evidence="6" type="ORF">LPC04_00745</name>
</gene>
<dbReference type="GO" id="GO:0005886">
    <property type="term" value="C:plasma membrane"/>
    <property type="evidence" value="ECO:0007669"/>
    <property type="project" value="TreeGrafter"/>
</dbReference>
<proteinExistence type="predicted"/>
<evidence type="ECO:0000256" key="4">
    <source>
        <dbReference type="ARBA" id="ARBA00023136"/>
    </source>
</evidence>
<feature type="transmembrane region" description="Helical" evidence="5">
    <location>
        <begin position="39"/>
        <end position="58"/>
    </location>
</feature>
<comment type="subcellular location">
    <subcellularLocation>
        <location evidence="1">Membrane</location>
        <topology evidence="1">Multi-pass membrane protein</topology>
    </subcellularLocation>
</comment>
<dbReference type="Gene3D" id="1.50.10.150">
    <property type="entry name" value="Voltage-dependent anion channel"/>
    <property type="match status" value="1"/>
</dbReference>
<evidence type="ECO:0000256" key="3">
    <source>
        <dbReference type="ARBA" id="ARBA00022989"/>
    </source>
</evidence>
<dbReference type="InterPro" id="IPR004695">
    <property type="entry name" value="SLAC1/Mae1/Ssu1/TehA"/>
</dbReference>
<keyword evidence="2 5" id="KW-0812">Transmembrane</keyword>
<keyword evidence="7" id="KW-1185">Reference proteome</keyword>
<dbReference type="GO" id="GO:0046583">
    <property type="term" value="F:monoatomic cation efflux transmembrane transporter activity"/>
    <property type="evidence" value="ECO:0007669"/>
    <property type="project" value="TreeGrafter"/>
</dbReference>
<dbReference type="Proteomes" id="UP001139353">
    <property type="component" value="Unassembled WGS sequence"/>
</dbReference>
<feature type="transmembrane region" description="Helical" evidence="5">
    <location>
        <begin position="286"/>
        <end position="309"/>
    </location>
</feature>
<feature type="transmembrane region" description="Helical" evidence="5">
    <location>
        <begin position="7"/>
        <end position="27"/>
    </location>
</feature>
<dbReference type="InterPro" id="IPR038665">
    <property type="entry name" value="Voltage-dep_anion_channel_sf"/>
</dbReference>
<keyword evidence="4 5" id="KW-0472">Membrane</keyword>
<feature type="transmembrane region" description="Helical" evidence="5">
    <location>
        <begin position="164"/>
        <end position="183"/>
    </location>
</feature>
<dbReference type="InterPro" id="IPR052951">
    <property type="entry name" value="Tellurite_res_ion_channel"/>
</dbReference>
<dbReference type="NCBIfam" id="NF008032">
    <property type="entry name" value="PRK10764.1"/>
    <property type="match status" value="1"/>
</dbReference>
<feature type="transmembrane region" description="Helical" evidence="5">
    <location>
        <begin position="79"/>
        <end position="97"/>
    </location>
</feature>
<sequence length="321" mass="33661">MSASRAAVPVSFFGIPVGLLAFANTWHVGVRLWHLPVDVAQGLSLAGLATWAVLLVLYTHKWLAHRADAVAELQHPLQSAFAALVPVSSMLAAAALIPFSHDAALALFVVALAAQLAVGLWLNGRMWMGGRPPELVTPALYLPSVAQSFVAATVSAAFGWTQLGLLFFGVGLFAWLALESVIVQRASVGTPLPAALRPVLGIQLAPAVVGGGAWMSLTTGAPDMFAWLLLGYGLYQALLLLRMLPWIREQAFVPGWWAFSFGTAALPALAMRMAERGASGLAAPLAPVLFVAANVVFVLLIVQTLALLVRGTLLPAAAPAA</sequence>
<reference evidence="6" key="1">
    <citation type="submission" date="2021-11" db="EMBL/GenBank/DDBJ databases">
        <title>BS-T2-15 a new species belonging to the Comamonadaceae family isolated from the soil of a French oak forest.</title>
        <authorList>
            <person name="Mieszkin S."/>
            <person name="Alain K."/>
        </authorList>
    </citation>
    <scope>NUCLEOTIDE SEQUENCE</scope>
    <source>
        <strain evidence="6">BS-T2-15</strain>
    </source>
</reference>
<dbReference type="PANTHER" id="PTHR37955:SF1">
    <property type="entry name" value="DEP DOMAIN-CONTAINING PROTEIN"/>
    <property type="match status" value="1"/>
</dbReference>
<protein>
    <submittedName>
        <fullName evidence="6">Dicarboxylate transporter/tellurite-resistance protein TehA</fullName>
    </submittedName>
</protein>
<feature type="transmembrane region" description="Helical" evidence="5">
    <location>
        <begin position="103"/>
        <end position="123"/>
    </location>
</feature>
<comment type="caution">
    <text evidence="6">The sequence shown here is derived from an EMBL/GenBank/DDBJ whole genome shotgun (WGS) entry which is preliminary data.</text>
</comment>
<organism evidence="6 7">
    <name type="scientific">Scleromatobacter humisilvae</name>
    <dbReference type="NCBI Taxonomy" id="2897159"/>
    <lineage>
        <taxon>Bacteria</taxon>
        <taxon>Pseudomonadati</taxon>
        <taxon>Pseudomonadota</taxon>
        <taxon>Betaproteobacteria</taxon>
        <taxon>Burkholderiales</taxon>
        <taxon>Sphaerotilaceae</taxon>
        <taxon>Scleromatobacter</taxon>
    </lineage>
</organism>
<feature type="transmembrane region" description="Helical" evidence="5">
    <location>
        <begin position="256"/>
        <end position="274"/>
    </location>
</feature>
<dbReference type="RefSeq" id="WP_275681899.1">
    <property type="nucleotide sequence ID" value="NZ_JAJLJH010000001.1"/>
</dbReference>
<dbReference type="PANTHER" id="PTHR37955">
    <property type="entry name" value="TELLURITE RESISTANCE PROTEIN TEHA"/>
    <property type="match status" value="1"/>
</dbReference>
<dbReference type="Pfam" id="PF03595">
    <property type="entry name" value="SLAC1"/>
    <property type="match status" value="1"/>
</dbReference>
<evidence type="ECO:0000256" key="2">
    <source>
        <dbReference type="ARBA" id="ARBA00022692"/>
    </source>
</evidence>
<dbReference type="AlphaFoldDB" id="A0A9X2C006"/>